<dbReference type="InterPro" id="IPR015197">
    <property type="entry name" value="PngaseF_C"/>
</dbReference>
<dbReference type="SUPFAM" id="SSF49742">
    <property type="entry name" value="PHM/PNGase F"/>
    <property type="match status" value="2"/>
</dbReference>
<keyword evidence="4" id="KW-0326">Glycosidase</keyword>
<sequence>MKYKFTSNVWRYTLAAILSLITLQTHASDTLNVVTHNRLTVVTDPSQGNNYYKAWGVFPSKGEDIRSIKLKLRLGCPDNMRCADWDYKDHITIRRTGGKKGESQDIEIGRMLTPYGGAFGKEWTFDWEVDVTDFSLLLRDSVEIEYNHTGWEPNEDRGWTLTLDFEIVKGKPAWEPISIQKIYDGAYRYGDPANPIENALKPVTFTADKNAAFARLRVVQTGHGMDKPDNCAEFCSKYREVFFDGKLIDRRDIWKKCGENPLYPQAGTWVYDRADWCPGDLMQPDLFDLPVKRGGQHTVDINMEDYTSSEPSADAYITAYIIQYKKPAAKNDVAITDIIRPSLKDAHRRQNPSNLHPQIVVRNMGAAPLTSMEISYGTKGFPKKKYNWTGNLQPAGYTVIALPGEIESNPGQNFFEVELQRPNGKKDKYAADNKMASAFEGVPRHGGTVVVYLMTNNQPEQNSYTLKDSEGKIIRERNAGTLKANTLYRDTVQLANGNYEFILQDSGGNGLEFWANPRGGRGKVRLLDQDGAMLQDFESDFGSSVRYAFEVGTPVAPITDQTSFGLYPTRTNDSTTFDYYANLPHDVLVQIVTDPGDEVVLEQKYEQIKEGVFTYDLSHHPKGRFYLKVFVDGVEKFKKRIRLKE</sequence>
<name>A0A1I2RFW2_9BACT</name>
<feature type="chain" id="PRO_5011761801" evidence="2">
    <location>
        <begin position="28"/>
        <end position="645"/>
    </location>
</feature>
<dbReference type="GO" id="GO:0016715">
    <property type="term" value="F:oxidoreductase activity, acting on paired donors, with incorporation or reduction of molecular oxygen, reduced ascorbate as one donor, and incorporation of one atom of oxygen"/>
    <property type="evidence" value="ECO:0007669"/>
    <property type="project" value="InterPro"/>
</dbReference>
<organism evidence="4 5">
    <name type="scientific">Pontibacter chinhatensis</name>
    <dbReference type="NCBI Taxonomy" id="1436961"/>
    <lineage>
        <taxon>Bacteria</taxon>
        <taxon>Pseudomonadati</taxon>
        <taxon>Bacteroidota</taxon>
        <taxon>Cytophagia</taxon>
        <taxon>Cytophagales</taxon>
        <taxon>Hymenobacteraceae</taxon>
        <taxon>Pontibacter</taxon>
    </lineage>
</organism>
<dbReference type="PANTHER" id="PTHR39319">
    <property type="entry name" value="SI:DKEY-256H2.1"/>
    <property type="match status" value="1"/>
</dbReference>
<dbReference type="RefSeq" id="WP_092099841.1">
    <property type="nucleotide sequence ID" value="NZ_FOOT01000002.1"/>
</dbReference>
<dbReference type="InterPro" id="IPR008977">
    <property type="entry name" value="PHM/PNGase_F_dom_sf"/>
</dbReference>
<proteinExistence type="predicted"/>
<dbReference type="GO" id="GO:0016798">
    <property type="term" value="F:hydrolase activity, acting on glycosyl bonds"/>
    <property type="evidence" value="ECO:0007669"/>
    <property type="project" value="UniProtKB-KW"/>
</dbReference>
<dbReference type="InterPro" id="IPR014784">
    <property type="entry name" value="Cu2_ascorb_mOase-like_C"/>
</dbReference>
<gene>
    <name evidence="4" type="ORF">SAMN05421739_102376</name>
</gene>
<reference evidence="5" key="1">
    <citation type="submission" date="2016-10" db="EMBL/GenBank/DDBJ databases">
        <authorList>
            <person name="Varghese N."/>
            <person name="Submissions S."/>
        </authorList>
    </citation>
    <scope>NUCLEOTIDE SEQUENCE [LARGE SCALE GENOMIC DNA]</scope>
    <source>
        <strain evidence="5">LP51</strain>
    </source>
</reference>
<dbReference type="EMBL" id="FOOT01000002">
    <property type="protein sequence ID" value="SFG39362.1"/>
    <property type="molecule type" value="Genomic_DNA"/>
</dbReference>
<evidence type="ECO:0000313" key="5">
    <source>
        <dbReference type="Proteomes" id="UP000198724"/>
    </source>
</evidence>
<evidence type="ECO:0000256" key="1">
    <source>
        <dbReference type="ARBA" id="ARBA00023157"/>
    </source>
</evidence>
<evidence type="ECO:0000313" key="4">
    <source>
        <dbReference type="EMBL" id="SFG39362.1"/>
    </source>
</evidence>
<keyword evidence="5" id="KW-1185">Reference proteome</keyword>
<keyword evidence="1" id="KW-1015">Disulfide bond</keyword>
<dbReference type="OrthoDB" id="6281169at2"/>
<dbReference type="Gene3D" id="2.60.120.230">
    <property type="match status" value="2"/>
</dbReference>
<dbReference type="Pfam" id="PF09113">
    <property type="entry name" value="N-glycanase_C"/>
    <property type="match status" value="1"/>
</dbReference>
<dbReference type="InterPro" id="IPR053251">
    <property type="entry name" value="N-glycanase"/>
</dbReference>
<keyword evidence="4" id="KW-0378">Hydrolase</keyword>
<accession>A0A1I2RFW2</accession>
<feature type="domain" description="Peptide-N-glycosidase F C-terminal" evidence="3">
    <location>
        <begin position="200"/>
        <end position="310"/>
    </location>
</feature>
<dbReference type="Proteomes" id="UP000198724">
    <property type="component" value="Unassembled WGS sequence"/>
</dbReference>
<protein>
    <submittedName>
        <fullName evidence="4">Peptide-N-glycosidase F, C terminal</fullName>
    </submittedName>
</protein>
<dbReference type="AlphaFoldDB" id="A0A1I2RFW2"/>
<dbReference type="STRING" id="1436961.SAMN05421739_102376"/>
<evidence type="ECO:0000256" key="2">
    <source>
        <dbReference type="SAM" id="SignalP"/>
    </source>
</evidence>
<keyword evidence="2" id="KW-0732">Signal</keyword>
<dbReference type="PANTHER" id="PTHR39319:SF1">
    <property type="entry name" value="SI:DKEY-256H2.1"/>
    <property type="match status" value="1"/>
</dbReference>
<feature type="signal peptide" evidence="2">
    <location>
        <begin position="1"/>
        <end position="27"/>
    </location>
</feature>
<evidence type="ECO:0000259" key="3">
    <source>
        <dbReference type="Pfam" id="PF09113"/>
    </source>
</evidence>